<sequence>MGAQPPATGDWHAAWSSALDALELDVAATEAMLVDDHRVRELASVDPWSPPEGLGPLPLDLRPRADAILARQLAAAQALAMAMAGNRRQAAMLARVETGSSGTPRPAYISCAA</sequence>
<dbReference type="RefSeq" id="WP_184948861.1">
    <property type="nucleotide sequence ID" value="NZ_BAAAWZ010000005.1"/>
</dbReference>
<evidence type="ECO:0000313" key="1">
    <source>
        <dbReference type="EMBL" id="MBB5968187.1"/>
    </source>
</evidence>
<dbReference type="Proteomes" id="UP000562352">
    <property type="component" value="Unassembled WGS sequence"/>
</dbReference>
<accession>A0A841DGM9</accession>
<organism evidence="1 2">
    <name type="scientific">Planomonospora venezuelensis</name>
    <dbReference type="NCBI Taxonomy" id="1999"/>
    <lineage>
        <taxon>Bacteria</taxon>
        <taxon>Bacillati</taxon>
        <taxon>Actinomycetota</taxon>
        <taxon>Actinomycetes</taxon>
        <taxon>Streptosporangiales</taxon>
        <taxon>Streptosporangiaceae</taxon>
        <taxon>Planomonospora</taxon>
    </lineage>
</organism>
<evidence type="ECO:0000313" key="2">
    <source>
        <dbReference type="Proteomes" id="UP000562352"/>
    </source>
</evidence>
<keyword evidence="2" id="KW-1185">Reference proteome</keyword>
<reference evidence="1 2" key="1">
    <citation type="submission" date="2020-08" db="EMBL/GenBank/DDBJ databases">
        <title>Genomic Encyclopedia of Type Strains, Phase III (KMG-III): the genomes of soil and plant-associated and newly described type strains.</title>
        <authorList>
            <person name="Whitman W."/>
        </authorList>
    </citation>
    <scope>NUCLEOTIDE SEQUENCE [LARGE SCALE GENOMIC DNA]</scope>
    <source>
        <strain evidence="1 2">CECT 3303</strain>
    </source>
</reference>
<comment type="caution">
    <text evidence="1">The sequence shown here is derived from an EMBL/GenBank/DDBJ whole genome shotgun (WGS) entry which is preliminary data.</text>
</comment>
<dbReference type="AlphaFoldDB" id="A0A841DGM9"/>
<proteinExistence type="predicted"/>
<dbReference type="EMBL" id="JACHJJ010000060">
    <property type="protein sequence ID" value="MBB5968187.1"/>
    <property type="molecule type" value="Genomic_DNA"/>
</dbReference>
<name>A0A841DGM9_PLAVE</name>
<protein>
    <submittedName>
        <fullName evidence="1">Uncharacterized protein</fullName>
    </submittedName>
</protein>
<gene>
    <name evidence="1" type="ORF">FHS22_007508</name>
</gene>